<sequence length="1061" mass="107125">MNSTFEETILAKEMRRARQARRSLGKAFEENALARRLLAGASVAALVGMMGVSGSAVADAETLGADTIWASDGTYTSGDADGTDAAAGDTVELNSYTLTVTNNGIADDGSGTNTFQVGAVTDSTDTNTTNNDGAVAVTTYAMGSNNLSVTFSGDVAAAGGVTVTSSANNSATATFSGASVTSVITLDRTNAGDVDVIFDSGATAQTVSGAITTSTAAASDTNTTVSITSDDVTFTNTVGDAGLDTLAIGASSNAANATFQAAVQAGSITITDSSTANFDAQTAAFSVTGAITGDGTGTINVVDEGGEAPAKVTFASAVDTTGDSGTTDTINIGDGSDAGNAQFEDAVNATAIHITSGDAANEASTADFDDAVTADTITLTSDATGGAATATFAGDVTGAITLTDDTNVSSIEFDGDGGNQTIDAAIIAGGSGHGDVTVSNATGTVTFNSALGGDPDNEGNALGDLTLGTGSQTVFSDSVYVTSVNMGGTTANFAGDVNATSGINFSADGTATFDGDTAQTVTGAMTADTNDYGNITVSNTGGTVTFMDTLGSDTAALGTLTLDSGSTTVFNATVDATTLDIDGATVTFENAVTVTTVSLADGTTIMVSGENFDTGETVITASTANVTGDITIDIAGADKLDAVGESLTILSASTLNDDNATYKAVDSSLFDYDIDTTTEEGNVIVTITKALDMASSESALYEVLTALADSDEMSSASSTIYNALLNSSTEEKTLRQAVLQADTLGAAASAAIGVASQVTGVAATRLASLRSGQQYAGTTGFAAGDAADLSKAFWVRSFGGWTDQDERSGVDGYDADTYGVAFGVDTQVTDRSRVGVALAYANTDVDGDGAADSQVDIDGLHFTLYGDYTVDDYYLQGMLSYARSENDISEDVAGVIRTADYDADQYTVSVSGGMPVPLKGDAFFTPMAGLDWTHVDSDSYTTSGADDFDLEVNPDDVDAVVASLGAKYHTTIRKNNGNLIPSIYAGLTYDFVGDEAQATSAYTGGGSAFTTTGSDPARFGGELDLNLTYDNGLFSASVGYGLDIKSDYTNHGAMIQTRWKF</sequence>
<evidence type="ECO:0000259" key="1">
    <source>
        <dbReference type="PROSITE" id="PS51208"/>
    </source>
</evidence>
<dbReference type="Gene3D" id="2.40.128.130">
    <property type="entry name" value="Autotransporter beta-domain"/>
    <property type="match status" value="1"/>
</dbReference>
<dbReference type="Pfam" id="PF03797">
    <property type="entry name" value="Autotransporter"/>
    <property type="match status" value="1"/>
</dbReference>
<protein>
    <submittedName>
        <fullName evidence="3">Outer membrane autotransporter barrel domain-containing protein</fullName>
    </submittedName>
</protein>
<reference evidence="3" key="1">
    <citation type="submission" date="2019-02" db="EMBL/GenBank/DDBJ databases">
        <authorList>
            <person name="Gruber-Vodicka R. H."/>
            <person name="Seah K. B. B."/>
        </authorList>
    </citation>
    <scope>NUCLEOTIDE SEQUENCE</scope>
    <source>
        <strain evidence="3">BECK_SA2B12</strain>
        <strain evidence="2">BECK_SA2B15</strain>
    </source>
</reference>
<evidence type="ECO:0000313" key="3">
    <source>
        <dbReference type="EMBL" id="VFK04814.1"/>
    </source>
</evidence>
<proteinExistence type="predicted"/>
<evidence type="ECO:0000313" key="2">
    <source>
        <dbReference type="EMBL" id="VFJ91982.1"/>
    </source>
</evidence>
<organism evidence="3">
    <name type="scientific">Candidatus Kentrum eta</name>
    <dbReference type="NCBI Taxonomy" id="2126337"/>
    <lineage>
        <taxon>Bacteria</taxon>
        <taxon>Pseudomonadati</taxon>
        <taxon>Pseudomonadota</taxon>
        <taxon>Gammaproteobacteria</taxon>
        <taxon>Candidatus Kentrum</taxon>
    </lineage>
</organism>
<dbReference type="GO" id="GO:0019867">
    <property type="term" value="C:outer membrane"/>
    <property type="evidence" value="ECO:0007669"/>
    <property type="project" value="InterPro"/>
</dbReference>
<dbReference type="EMBL" id="CAADFG010000037">
    <property type="protein sequence ID" value="VFJ91982.1"/>
    <property type="molecule type" value="Genomic_DNA"/>
</dbReference>
<dbReference type="InterPro" id="IPR005546">
    <property type="entry name" value="Autotransporte_beta"/>
</dbReference>
<dbReference type="SMART" id="SM00869">
    <property type="entry name" value="Autotransporter"/>
    <property type="match status" value="1"/>
</dbReference>
<feature type="domain" description="Autotransporter" evidence="1">
    <location>
        <begin position="786"/>
        <end position="1061"/>
    </location>
</feature>
<dbReference type="InterPro" id="IPR006315">
    <property type="entry name" value="OM_autotransptr_brl_dom"/>
</dbReference>
<accession>A0A450VJ23</accession>
<dbReference type="InterPro" id="IPR036709">
    <property type="entry name" value="Autotransporte_beta_dom_sf"/>
</dbReference>
<name>A0A450VJ23_9GAMM</name>
<dbReference type="PROSITE" id="PS51208">
    <property type="entry name" value="AUTOTRANSPORTER"/>
    <property type="match status" value="1"/>
</dbReference>
<dbReference type="AlphaFoldDB" id="A0A450VJ23"/>
<gene>
    <name evidence="2" type="ORF">BECKH772A_GA0070896_100371</name>
    <name evidence="3" type="ORF">BECKH772C_GA0070978_102101</name>
</gene>
<dbReference type="EMBL" id="CAADFJ010000210">
    <property type="protein sequence ID" value="VFK04814.1"/>
    <property type="molecule type" value="Genomic_DNA"/>
</dbReference>
<dbReference type="SUPFAM" id="SSF103515">
    <property type="entry name" value="Autotransporter"/>
    <property type="match status" value="1"/>
</dbReference>
<dbReference type="NCBIfam" id="TIGR01414">
    <property type="entry name" value="autotrans_barl"/>
    <property type="match status" value="1"/>
</dbReference>